<comment type="caution">
    <text evidence="1">The sequence shown here is derived from an EMBL/GenBank/DDBJ whole genome shotgun (WGS) entry which is preliminary data.</text>
</comment>
<reference evidence="1" key="2">
    <citation type="submission" date="2021-04" db="EMBL/GenBank/DDBJ databases">
        <authorList>
            <person name="Gilroy R."/>
        </authorList>
    </citation>
    <scope>NUCLEOTIDE SEQUENCE</scope>
    <source>
        <strain evidence="1">5925</strain>
    </source>
</reference>
<organism evidence="1 2">
    <name type="scientific">Candidatus Corynebacterium intestinavium</name>
    <dbReference type="NCBI Taxonomy" id="2838531"/>
    <lineage>
        <taxon>Bacteria</taxon>
        <taxon>Bacillati</taxon>
        <taxon>Actinomycetota</taxon>
        <taxon>Actinomycetes</taxon>
        <taxon>Mycobacteriales</taxon>
        <taxon>Corynebacteriaceae</taxon>
        <taxon>Corynebacterium</taxon>
    </lineage>
</organism>
<accession>A0A9D2ZRR9</accession>
<dbReference type="InterPro" id="IPR042172">
    <property type="entry name" value="Adenosylhomocyst_ase-like_sf"/>
</dbReference>
<proteinExistence type="predicted"/>
<sequence>MGDLEFKIRDLSLAESGRHQIRLAEHEMPGLMELRREYADEQPLAG</sequence>
<dbReference type="PANTHER" id="PTHR23420">
    <property type="entry name" value="ADENOSYLHOMOCYSTEINASE"/>
    <property type="match status" value="1"/>
</dbReference>
<dbReference type="PANTHER" id="PTHR23420:SF0">
    <property type="entry name" value="ADENOSYLHOMOCYSTEINASE"/>
    <property type="match status" value="1"/>
</dbReference>
<evidence type="ECO:0000313" key="2">
    <source>
        <dbReference type="Proteomes" id="UP000823907"/>
    </source>
</evidence>
<evidence type="ECO:0000313" key="1">
    <source>
        <dbReference type="EMBL" id="HJD49956.1"/>
    </source>
</evidence>
<dbReference type="Proteomes" id="UP000823907">
    <property type="component" value="Unassembled WGS sequence"/>
</dbReference>
<dbReference type="Pfam" id="PF05221">
    <property type="entry name" value="AdoHcyase"/>
    <property type="match status" value="1"/>
</dbReference>
<dbReference type="EMBL" id="DWUR01000124">
    <property type="protein sequence ID" value="HJD49956.1"/>
    <property type="molecule type" value="Genomic_DNA"/>
</dbReference>
<reference evidence="1" key="1">
    <citation type="journal article" date="2021" name="PeerJ">
        <title>Extensive microbial diversity within the chicken gut microbiome revealed by metagenomics and culture.</title>
        <authorList>
            <person name="Gilroy R."/>
            <person name="Ravi A."/>
            <person name="Getino M."/>
            <person name="Pursley I."/>
            <person name="Horton D.L."/>
            <person name="Alikhan N.F."/>
            <person name="Baker D."/>
            <person name="Gharbi K."/>
            <person name="Hall N."/>
            <person name="Watson M."/>
            <person name="Adriaenssens E.M."/>
            <person name="Foster-Nyarko E."/>
            <person name="Jarju S."/>
            <person name="Secka A."/>
            <person name="Antonio M."/>
            <person name="Oren A."/>
            <person name="Chaudhuri R.R."/>
            <person name="La Ragione R."/>
            <person name="Hildebrand F."/>
            <person name="Pallen M.J."/>
        </authorList>
    </citation>
    <scope>NUCLEOTIDE SEQUENCE</scope>
    <source>
        <strain evidence="1">5925</strain>
    </source>
</reference>
<dbReference type="InterPro" id="IPR000043">
    <property type="entry name" value="Adenosylhomocysteinase-like"/>
</dbReference>
<feature type="non-terminal residue" evidence="1">
    <location>
        <position position="46"/>
    </location>
</feature>
<dbReference type="GO" id="GO:0005829">
    <property type="term" value="C:cytosol"/>
    <property type="evidence" value="ECO:0007669"/>
    <property type="project" value="TreeGrafter"/>
</dbReference>
<dbReference type="Gene3D" id="3.40.50.1480">
    <property type="entry name" value="Adenosylhomocysteinase-like"/>
    <property type="match status" value="1"/>
</dbReference>
<name>A0A9D2ZRR9_9CORY</name>
<dbReference type="GO" id="GO:0004013">
    <property type="term" value="F:adenosylhomocysteinase activity"/>
    <property type="evidence" value="ECO:0007669"/>
    <property type="project" value="TreeGrafter"/>
</dbReference>
<gene>
    <name evidence="1" type="ORF">H9907_07705</name>
</gene>
<dbReference type="GO" id="GO:0033353">
    <property type="term" value="P:S-adenosylmethionine cycle"/>
    <property type="evidence" value="ECO:0007669"/>
    <property type="project" value="TreeGrafter"/>
</dbReference>
<dbReference type="AlphaFoldDB" id="A0A9D2ZRR9"/>
<protein>
    <submittedName>
        <fullName evidence="1">Adenosylhomocysteinase</fullName>
    </submittedName>
</protein>
<dbReference type="SUPFAM" id="SSF52283">
    <property type="entry name" value="Formate/glycerate dehydrogenase catalytic domain-like"/>
    <property type="match status" value="1"/>
</dbReference>